<dbReference type="PROSITE" id="PS51257">
    <property type="entry name" value="PROKAR_LIPOPROTEIN"/>
    <property type="match status" value="1"/>
</dbReference>
<dbReference type="SUPFAM" id="SSF54534">
    <property type="entry name" value="FKBP-like"/>
    <property type="match status" value="2"/>
</dbReference>
<protein>
    <recommendedName>
        <fullName evidence="6">Peptidyl-prolyl cis-trans isomerase</fullName>
        <ecNumber evidence="6">5.2.1.8</ecNumber>
    </recommendedName>
</protein>
<name>A0A1G8EPI3_9MICC</name>
<organism evidence="9 10">
    <name type="scientific">Arthrobacter subterraneus</name>
    <dbReference type="NCBI Taxonomy" id="335973"/>
    <lineage>
        <taxon>Bacteria</taxon>
        <taxon>Bacillati</taxon>
        <taxon>Actinomycetota</taxon>
        <taxon>Actinomycetes</taxon>
        <taxon>Micrococcales</taxon>
        <taxon>Micrococcaceae</taxon>
        <taxon>Arthrobacter</taxon>
    </lineage>
</organism>
<evidence type="ECO:0000313" key="10">
    <source>
        <dbReference type="Proteomes" id="UP000199258"/>
    </source>
</evidence>
<keyword evidence="3 5" id="KW-0697">Rotamase</keyword>
<dbReference type="Pfam" id="PF00254">
    <property type="entry name" value="FKBP_C"/>
    <property type="match status" value="1"/>
</dbReference>
<keyword evidence="4 5" id="KW-0413">Isomerase</keyword>
<dbReference type="Gene3D" id="3.10.50.40">
    <property type="match status" value="2"/>
</dbReference>
<feature type="chain" id="PRO_5039274711" description="Peptidyl-prolyl cis-trans isomerase" evidence="7">
    <location>
        <begin position="22"/>
        <end position="313"/>
    </location>
</feature>
<evidence type="ECO:0000256" key="7">
    <source>
        <dbReference type="SAM" id="SignalP"/>
    </source>
</evidence>
<dbReference type="EC" id="5.2.1.8" evidence="6"/>
<feature type="domain" description="PPIase FKBP-type" evidence="8">
    <location>
        <begin position="227"/>
        <end position="310"/>
    </location>
</feature>
<evidence type="ECO:0000256" key="1">
    <source>
        <dbReference type="ARBA" id="ARBA00000971"/>
    </source>
</evidence>
<dbReference type="STRING" id="335973.SAMN04488693_102194"/>
<gene>
    <name evidence="9" type="ORF">SAMN04488693_102194</name>
</gene>
<evidence type="ECO:0000256" key="5">
    <source>
        <dbReference type="PROSITE-ProRule" id="PRU00277"/>
    </source>
</evidence>
<comment type="catalytic activity">
    <reaction evidence="1 5 6">
        <text>[protein]-peptidylproline (omega=180) = [protein]-peptidylproline (omega=0)</text>
        <dbReference type="Rhea" id="RHEA:16237"/>
        <dbReference type="Rhea" id="RHEA-COMP:10747"/>
        <dbReference type="Rhea" id="RHEA-COMP:10748"/>
        <dbReference type="ChEBI" id="CHEBI:83833"/>
        <dbReference type="ChEBI" id="CHEBI:83834"/>
        <dbReference type="EC" id="5.2.1.8"/>
    </reaction>
</comment>
<dbReference type="EMBL" id="FNDT01000002">
    <property type="protein sequence ID" value="SDH71629.1"/>
    <property type="molecule type" value="Genomic_DNA"/>
</dbReference>
<dbReference type="InterPro" id="IPR046357">
    <property type="entry name" value="PPIase_dom_sf"/>
</dbReference>
<evidence type="ECO:0000259" key="8">
    <source>
        <dbReference type="PROSITE" id="PS50059"/>
    </source>
</evidence>
<evidence type="ECO:0000256" key="4">
    <source>
        <dbReference type="ARBA" id="ARBA00023235"/>
    </source>
</evidence>
<dbReference type="InterPro" id="IPR001179">
    <property type="entry name" value="PPIase_FKBP_dom"/>
</dbReference>
<proteinExistence type="inferred from homology"/>
<dbReference type="AlphaFoldDB" id="A0A1G8EPI3"/>
<keyword evidence="7" id="KW-0732">Signal</keyword>
<dbReference type="PANTHER" id="PTHR43811">
    <property type="entry name" value="FKBP-TYPE PEPTIDYL-PROLYL CIS-TRANS ISOMERASE FKPA"/>
    <property type="match status" value="1"/>
</dbReference>
<feature type="signal peptide" evidence="7">
    <location>
        <begin position="1"/>
        <end position="21"/>
    </location>
</feature>
<dbReference type="Proteomes" id="UP000199258">
    <property type="component" value="Unassembled WGS sequence"/>
</dbReference>
<reference evidence="9 10" key="1">
    <citation type="submission" date="2016-10" db="EMBL/GenBank/DDBJ databases">
        <authorList>
            <person name="de Groot N.N."/>
        </authorList>
    </citation>
    <scope>NUCLEOTIDE SEQUENCE [LARGE SCALE GENOMIC DNA]</scope>
    <source>
        <strain evidence="9 10">NP_1H</strain>
    </source>
</reference>
<dbReference type="GO" id="GO:0003755">
    <property type="term" value="F:peptidyl-prolyl cis-trans isomerase activity"/>
    <property type="evidence" value="ECO:0007669"/>
    <property type="project" value="UniProtKB-UniRule"/>
</dbReference>
<evidence type="ECO:0000313" key="9">
    <source>
        <dbReference type="EMBL" id="SDH71629.1"/>
    </source>
</evidence>
<evidence type="ECO:0000256" key="6">
    <source>
        <dbReference type="RuleBase" id="RU003915"/>
    </source>
</evidence>
<keyword evidence="10" id="KW-1185">Reference proteome</keyword>
<evidence type="ECO:0000256" key="2">
    <source>
        <dbReference type="ARBA" id="ARBA00006577"/>
    </source>
</evidence>
<evidence type="ECO:0000256" key="3">
    <source>
        <dbReference type="ARBA" id="ARBA00023110"/>
    </source>
</evidence>
<dbReference type="OrthoDB" id="25996at2"/>
<dbReference type="PROSITE" id="PS50059">
    <property type="entry name" value="FKBP_PPIASE"/>
    <property type="match status" value="1"/>
</dbReference>
<sequence length="313" mass="33006">MRKVLAFLLPAMLFLTACSGASTPADFDREGKSAGAAETLESVEVTDAGPETVPEVEFDAPLTITDTAVRAVTEGDGEVIEAGQDLKFHLVFFNADDGSVLQDSYGAGQPQSLALTDQLKEADPELYEVLVGSKVGSHIAYTAPLEVPEGSEAPPNQLLVLQVISAQDPPKKLSSEEVAELEEAGQLPTVTLDDQGVPSIEFPDNDAPADLVVKVIEEGTGEEITEADTIAANYTGWSWQGEQFDSSFERGEPSEFPLSGVIPGWTQGLSGLTVGSKVLLVIPSVMAYGDQPAQGPAGPLAFYVEIVEKVPAE</sequence>
<dbReference type="PANTHER" id="PTHR43811:SF19">
    <property type="entry name" value="39 KDA FK506-BINDING NUCLEAR PROTEIN"/>
    <property type="match status" value="1"/>
</dbReference>
<dbReference type="RefSeq" id="WP_090584651.1">
    <property type="nucleotide sequence ID" value="NZ_FNDT01000002.1"/>
</dbReference>
<accession>A0A1G8EPI3</accession>
<comment type="similarity">
    <text evidence="2 6">Belongs to the FKBP-type PPIase family.</text>
</comment>